<keyword evidence="3" id="KW-1185">Reference proteome</keyword>
<evidence type="ECO:0000313" key="2">
    <source>
        <dbReference type="EMBL" id="CAG9321406.1"/>
    </source>
</evidence>
<proteinExistence type="predicted"/>
<reference evidence="2" key="1">
    <citation type="submission" date="2021-09" db="EMBL/GenBank/DDBJ databases">
        <authorList>
            <consortium name="AG Swart"/>
            <person name="Singh M."/>
            <person name="Singh A."/>
            <person name="Seah K."/>
            <person name="Emmerich C."/>
        </authorList>
    </citation>
    <scope>NUCLEOTIDE SEQUENCE</scope>
    <source>
        <strain evidence="2">ATCC30299</strain>
    </source>
</reference>
<evidence type="ECO:0000256" key="1">
    <source>
        <dbReference type="SAM" id="Coils"/>
    </source>
</evidence>
<sequence length="236" mass="27374">MQSAKSESAAYDDVSKYYNANLLESVQNLGNNFVNNLQQVMEKSLPIHINKIENELVDNLREKIKIYTFELIKADIDKTKKKFSEDFEKIKNQNKLHFERIKMIEDRIIKLENDYKQIDSQYEEEESQIETLEKSIQDVLKLNDKEALIDKLLSLDPNVLQPDSLSADTIDALLNKILDLIVDDSIDSLDVWVEQICKVMPLKTPKSQKTVYRIVMSNKNNLDNAKKIAFERTMSG</sequence>
<evidence type="ECO:0000313" key="3">
    <source>
        <dbReference type="Proteomes" id="UP001162131"/>
    </source>
</evidence>
<protein>
    <submittedName>
        <fullName evidence="2">Uncharacterized protein</fullName>
    </submittedName>
</protein>
<comment type="caution">
    <text evidence="2">The sequence shown here is derived from an EMBL/GenBank/DDBJ whole genome shotgun (WGS) entry which is preliminary data.</text>
</comment>
<dbReference type="EMBL" id="CAJZBQ010000028">
    <property type="protein sequence ID" value="CAG9321406.1"/>
    <property type="molecule type" value="Genomic_DNA"/>
</dbReference>
<dbReference type="AlphaFoldDB" id="A0AAU9J6T4"/>
<dbReference type="Proteomes" id="UP001162131">
    <property type="component" value="Unassembled WGS sequence"/>
</dbReference>
<keyword evidence="1" id="KW-0175">Coiled coil</keyword>
<organism evidence="2 3">
    <name type="scientific">Blepharisma stoltei</name>
    <dbReference type="NCBI Taxonomy" id="1481888"/>
    <lineage>
        <taxon>Eukaryota</taxon>
        <taxon>Sar</taxon>
        <taxon>Alveolata</taxon>
        <taxon>Ciliophora</taxon>
        <taxon>Postciliodesmatophora</taxon>
        <taxon>Heterotrichea</taxon>
        <taxon>Heterotrichida</taxon>
        <taxon>Blepharismidae</taxon>
        <taxon>Blepharisma</taxon>
    </lineage>
</organism>
<feature type="coiled-coil region" evidence="1">
    <location>
        <begin position="101"/>
        <end position="142"/>
    </location>
</feature>
<accession>A0AAU9J6T4</accession>
<name>A0AAU9J6T4_9CILI</name>
<gene>
    <name evidence="2" type="ORF">BSTOLATCC_MIC28688</name>
</gene>